<feature type="compositionally biased region" description="Polar residues" evidence="1">
    <location>
        <begin position="282"/>
        <end position="299"/>
    </location>
</feature>
<dbReference type="OrthoDB" id="8089at10239"/>
<evidence type="ECO:0000313" key="4">
    <source>
        <dbReference type="Proteomes" id="UP000031719"/>
    </source>
</evidence>
<feature type="domain" description="Glutamine amidotransferase type-2" evidence="2">
    <location>
        <begin position="2"/>
        <end position="226"/>
    </location>
</feature>
<keyword evidence="3" id="KW-0808">Transferase</keyword>
<dbReference type="GO" id="GO:0016740">
    <property type="term" value="F:transferase activity"/>
    <property type="evidence" value="ECO:0007669"/>
    <property type="project" value="UniProtKB-KW"/>
</dbReference>
<dbReference type="CDD" id="cd00352">
    <property type="entry name" value="Gn_AT_II"/>
    <property type="match status" value="1"/>
</dbReference>
<keyword evidence="4" id="KW-1185">Reference proteome</keyword>
<accession>A0A0B5A4S5</accession>
<dbReference type="SUPFAM" id="SSF56235">
    <property type="entry name" value="N-terminal nucleophile aminohydrolases (Ntn hydrolases)"/>
    <property type="match status" value="1"/>
</dbReference>
<dbReference type="EMBL" id="KP233880">
    <property type="protein sequence ID" value="AJD82720.1"/>
    <property type="molecule type" value="Genomic_DNA"/>
</dbReference>
<dbReference type="Proteomes" id="UP000031719">
    <property type="component" value="Segment"/>
</dbReference>
<evidence type="ECO:0000259" key="2">
    <source>
        <dbReference type="PROSITE" id="PS51278"/>
    </source>
</evidence>
<reference evidence="3 4" key="1">
    <citation type="submission" date="2014-12" db="EMBL/GenBank/DDBJ databases">
        <authorList>
            <person name="Magill D.J."/>
            <person name="Shaburova O.V."/>
            <person name="Chesnokova E.N."/>
            <person name="Pleteneva E.A."/>
            <person name="Krylov V.N."/>
            <person name="Kulakov L.A."/>
        </authorList>
    </citation>
    <scope>NUCLEOTIDE SEQUENCE [LARGE SCALE GENOMIC DNA]</scope>
</reference>
<dbReference type="Pfam" id="PF13522">
    <property type="entry name" value="GATase_6"/>
    <property type="match status" value="1"/>
</dbReference>
<dbReference type="Gene3D" id="3.60.20.10">
    <property type="entry name" value="Glutamine Phosphoribosylpyrophosphate, subunit 1, domain 1"/>
    <property type="match status" value="1"/>
</dbReference>
<evidence type="ECO:0000256" key="1">
    <source>
        <dbReference type="SAM" id="MobiDB-lite"/>
    </source>
</evidence>
<dbReference type="GeneID" id="26637253"/>
<proteinExistence type="predicted"/>
<organism evidence="3 4">
    <name type="scientific">Pseudomonas phage PhiCHU</name>
    <dbReference type="NCBI Taxonomy" id="1589273"/>
    <lineage>
        <taxon>Viruses</taxon>
        <taxon>Duplodnaviria</taxon>
        <taxon>Heunggongvirae</taxon>
        <taxon>Uroviricota</taxon>
        <taxon>Caudoviricetes</taxon>
        <taxon>Bruynoghevirus</taxon>
        <taxon>Bruynoghevirus CHU</taxon>
    </lineage>
</organism>
<dbReference type="InterPro" id="IPR017932">
    <property type="entry name" value="GATase_2_dom"/>
</dbReference>
<evidence type="ECO:0000313" key="3">
    <source>
        <dbReference type="EMBL" id="AJD82720.1"/>
    </source>
</evidence>
<name>A0A0B5A4S5_9CAUD</name>
<dbReference type="InterPro" id="IPR029055">
    <property type="entry name" value="Ntn_hydrolases_N"/>
</dbReference>
<feature type="region of interest" description="Disordered" evidence="1">
    <location>
        <begin position="282"/>
        <end position="302"/>
    </location>
</feature>
<sequence length="517" mass="56693">MCGLVGFCSTTNASDNEIALLKNLLAADIVRGAHATGLAKVDPIKNEVSIHKMAVDAYDFLAHEDTKKFLTENRARIYIGHNRYATMGDKGDHENAHPFQVDHITMVHNGTVDAWGIDLLEGNDTLKVDSHMVAATIAKHGIRSTLEERFSGAAALVWWDAKERSLNFVRNSERPLFFAVTTTGTIVWASEDWMLKSFLERASSKIKLRGNIVELAEETLVSIPFTEAGVRKGVEPISSPVTFLDLPIPESYRQAEKFWGNYVGADAWKQYLGEYYDDQGSKGSQAGTQAGQKASSSRTASDEAYARNTLRINNNLRAAGSYRKHHSLLAFRIVEVQPYKADPGFGTVVGIDLDEGMVVEAYGLNVEALEGYTTLRGSISNAYFIGEGRDFKVVVEGVAVSCLDPKHKASPVDGTPLQIIGTRTSPSKVLQMKSEAGNTPPANISYPLKCQGHTFVNSYVFQDFVCRGCAVCGDIPTAYDQRNRDLTVYEGSKFTGELNECEFVCGKCVREGLSEAV</sequence>
<protein>
    <submittedName>
        <fullName evidence="3">Putative L-glutamine-D-fructose-6-phosphate amidotransferase</fullName>
    </submittedName>
</protein>
<dbReference type="PROSITE" id="PS51278">
    <property type="entry name" value="GATASE_TYPE_2"/>
    <property type="match status" value="1"/>
</dbReference>
<gene>
    <name evidence="3" type="ORF">PhiCHU_27</name>
</gene>
<dbReference type="KEGG" id="vg:26637253"/>
<dbReference type="RefSeq" id="YP_009210810.1">
    <property type="nucleotide sequence ID" value="NC_028933.1"/>
</dbReference>